<dbReference type="STRING" id="1121869.SAMN03084138_04901"/>
<dbReference type="SUPFAM" id="SSF160272">
    <property type="entry name" value="Shew3726-like"/>
    <property type="match status" value="1"/>
</dbReference>
<dbReference type="AlphaFoldDB" id="A0A1I5XZN6"/>
<dbReference type="Proteomes" id="UP000182692">
    <property type="component" value="Unassembled WGS sequence"/>
</dbReference>
<dbReference type="EMBL" id="FOWR01000082">
    <property type="protein sequence ID" value="SFQ37408.1"/>
    <property type="molecule type" value="Genomic_DNA"/>
</dbReference>
<dbReference type="Pfam" id="PF07369">
    <property type="entry name" value="DUF1488"/>
    <property type="match status" value="1"/>
</dbReference>
<dbReference type="OrthoDB" id="6465020at2"/>
<proteinExistence type="predicted"/>
<dbReference type="Gene3D" id="3.30.160.140">
    <property type="entry name" value="Shew3726-like"/>
    <property type="match status" value="1"/>
</dbReference>
<evidence type="ECO:0000313" key="1">
    <source>
        <dbReference type="EMBL" id="SFQ37408.1"/>
    </source>
</evidence>
<dbReference type="GeneID" id="35870039"/>
<dbReference type="RefSeq" id="WP_074928976.1">
    <property type="nucleotide sequence ID" value="NZ_FOWR01000082.1"/>
</dbReference>
<protein>
    <submittedName>
        <fullName evidence="1">Uncharacterized protein</fullName>
    </submittedName>
</protein>
<accession>A0A1I5XZN6</accession>
<name>A0A1I5XZN6_9GAMM</name>
<reference evidence="1 2" key="1">
    <citation type="submission" date="2016-10" db="EMBL/GenBank/DDBJ databases">
        <authorList>
            <person name="de Groot N.N."/>
        </authorList>
    </citation>
    <scope>NUCLEOTIDE SEQUENCE [LARGE SCALE GENOMIC DNA]</scope>
    <source>
        <strain evidence="1 2">DSM 15893</strain>
    </source>
</reference>
<dbReference type="InterPro" id="IPR036692">
    <property type="entry name" value="Shew3726-like_sf"/>
</dbReference>
<gene>
    <name evidence="1" type="ORF">SAMN03084138_04901</name>
</gene>
<dbReference type="InterPro" id="IPR009962">
    <property type="entry name" value="DUF1488"/>
</dbReference>
<sequence length="87" mass="10214">MNQSILFPDHQEIDKDKHAVCFHAQQSGALIVCYVSIDDIRKRQHEALIEDEAILAVFDQHRFDFEDLAEEAIEDENFNEQGEIWVR</sequence>
<evidence type="ECO:0000313" key="2">
    <source>
        <dbReference type="Proteomes" id="UP000182692"/>
    </source>
</evidence>
<organism evidence="1 2">
    <name type="scientific">Enterovibrio norvegicus DSM 15893</name>
    <dbReference type="NCBI Taxonomy" id="1121869"/>
    <lineage>
        <taxon>Bacteria</taxon>
        <taxon>Pseudomonadati</taxon>
        <taxon>Pseudomonadota</taxon>
        <taxon>Gammaproteobacteria</taxon>
        <taxon>Vibrionales</taxon>
        <taxon>Vibrionaceae</taxon>
        <taxon>Enterovibrio</taxon>
    </lineage>
</organism>